<dbReference type="EMBL" id="JAVRFB010000018">
    <property type="protein sequence ID" value="MDT0404674.1"/>
    <property type="molecule type" value="Genomic_DNA"/>
</dbReference>
<accession>A0ABU2QLE7</accession>
<gene>
    <name evidence="3" type="ORF">RM528_22815</name>
</gene>
<reference evidence="4" key="1">
    <citation type="submission" date="2023-07" db="EMBL/GenBank/DDBJ databases">
        <title>30 novel species of actinomycetes from the DSMZ collection.</title>
        <authorList>
            <person name="Nouioui I."/>
        </authorList>
    </citation>
    <scope>NUCLEOTIDE SEQUENCE [LARGE SCALE GENOMIC DNA]</scope>
    <source>
        <strain evidence="4">DSM 41635</strain>
    </source>
</reference>
<comment type="caution">
    <text evidence="3">The sequence shown here is derived from an EMBL/GenBank/DDBJ whole genome shotgun (WGS) entry which is preliminary data.</text>
</comment>
<feature type="transmembrane region" description="Helical" evidence="2">
    <location>
        <begin position="42"/>
        <end position="62"/>
    </location>
</feature>
<evidence type="ECO:0000313" key="4">
    <source>
        <dbReference type="Proteomes" id="UP001180503"/>
    </source>
</evidence>
<evidence type="ECO:0000256" key="1">
    <source>
        <dbReference type="SAM" id="MobiDB-lite"/>
    </source>
</evidence>
<name>A0ABU2QLE7_9ACTN</name>
<evidence type="ECO:0000313" key="3">
    <source>
        <dbReference type="EMBL" id="MDT0404674.1"/>
    </source>
</evidence>
<feature type="region of interest" description="Disordered" evidence="1">
    <location>
        <begin position="1"/>
        <end position="25"/>
    </location>
</feature>
<organism evidence="3 4">
    <name type="scientific">Streptomyces edwardsiae</name>
    <dbReference type="NCBI Taxonomy" id="3075527"/>
    <lineage>
        <taxon>Bacteria</taxon>
        <taxon>Bacillati</taxon>
        <taxon>Actinomycetota</taxon>
        <taxon>Actinomycetes</taxon>
        <taxon>Kitasatosporales</taxon>
        <taxon>Streptomycetaceae</taxon>
        <taxon>Streptomyces</taxon>
    </lineage>
</organism>
<dbReference type="RefSeq" id="WP_051713822.1">
    <property type="nucleotide sequence ID" value="NZ_JAVRFB010000018.1"/>
</dbReference>
<feature type="region of interest" description="Disordered" evidence="1">
    <location>
        <begin position="64"/>
        <end position="157"/>
    </location>
</feature>
<evidence type="ECO:0000256" key="2">
    <source>
        <dbReference type="SAM" id="Phobius"/>
    </source>
</evidence>
<feature type="compositionally biased region" description="Low complexity" evidence="1">
    <location>
        <begin position="94"/>
        <end position="119"/>
    </location>
</feature>
<keyword evidence="2" id="KW-1133">Transmembrane helix</keyword>
<keyword evidence="2" id="KW-0472">Membrane</keyword>
<sequence length="157" mass="16311">MDDFEHELTRMMRDSRQPDPFRAEQRERLYEGIRVRRRSRMLWRAGGSALAVAGLSVVLALLPGTGSRSAPADRGPLPTTGPTAGPTPPPVRPSPTTAPSTSKPPAGPTSTTSAGTPGYAPTPTSRPPDAGMSTTSAPPPTQPARGPSPSFTEGGSD</sequence>
<proteinExistence type="predicted"/>
<dbReference type="Proteomes" id="UP001180503">
    <property type="component" value="Unassembled WGS sequence"/>
</dbReference>
<keyword evidence="2" id="KW-0812">Transmembrane</keyword>
<protein>
    <submittedName>
        <fullName evidence="3">Cellulase</fullName>
    </submittedName>
</protein>